<dbReference type="Proteomes" id="UP000426444">
    <property type="component" value="Chromosome"/>
</dbReference>
<keyword evidence="3" id="KW-0132">Cell division</keyword>
<dbReference type="SMART" id="SM00842">
    <property type="entry name" value="FtsA"/>
    <property type="match status" value="1"/>
</dbReference>
<feature type="domain" description="SHS2" evidence="2">
    <location>
        <begin position="6"/>
        <end position="207"/>
    </location>
</feature>
<dbReference type="Pfam" id="PF14450">
    <property type="entry name" value="FtsA"/>
    <property type="match status" value="1"/>
</dbReference>
<dbReference type="EMBL" id="CP046457">
    <property type="protein sequence ID" value="QGU00742.1"/>
    <property type="molecule type" value="Genomic_DNA"/>
</dbReference>
<dbReference type="SUPFAM" id="SSF53067">
    <property type="entry name" value="Actin-like ATPase domain"/>
    <property type="match status" value="2"/>
</dbReference>
<dbReference type="PROSITE" id="PS50889">
    <property type="entry name" value="S4"/>
    <property type="match status" value="2"/>
</dbReference>
<name>A0A6I6DE42_9FIRM</name>
<dbReference type="CDD" id="cd24004">
    <property type="entry name" value="ASKHA_NBD_PilM-like"/>
    <property type="match status" value="1"/>
</dbReference>
<dbReference type="InterPro" id="IPR050696">
    <property type="entry name" value="FtsA/MreB"/>
</dbReference>
<sequence length="711" mass="77498">MDSNSIFALDIGTRKVAGLVMRKVEEDTFEILDAKMIEHSSRAMIDGQIHDVKAVAETISKIKKALEDSLNIKLESAAVAAAGRALKTATGNATINRDVTGEIISEEVRALELEAVQKAQYNLAQEKGGYDESSVYFCVGYSVIRYFLEGQEITNLVGHIGNSASVEVVATFLPRVVVDSLISALNKANLDIYSLTLEPIAALSIAIPKNMRLLNLALVDVGAGTSDIAIVKSGNVYSYAMVPIGGDELTEHIATEYLLDFNSAEILKCELSDKEEITFTDIIENEITITSSEIINNLQSIIADLTTNITGQILSLNQKAPDAILCIGGGSLIPTFTDSLAETTGLPKNRVGIRARQTFKNIIGEFDFLNGPKGVTPLGIAYNSIEKPPVQFVKVTVNNKEVVLWNTGEIDVALALLSSGISLNNIYGKPGMGKTIEINGNLKVIKGEIGTPPVLKVNNKTASLDTLVKNGDIIEFTKGTDGKDAILKVQDLTPGETGYVYVNGEKIQLEPKITIDGKNVTLEDEISDRAKVEYHRRNTLDYILNKANVPSEYLQETMFKYYINEQEMILRWIPIKVKVDGKEVQLNETISFGAVIEYQLINEKPTIKDVLNIDNETIEILVTVNGEEVNIEGSLISASVEGNPVPLDKELFSGINISIEKNQTPAILSDIFKVIDIKPNSTGKLVLKVDGNLAGFTTPIYDGSNIEILWE</sequence>
<dbReference type="InterPro" id="IPR043129">
    <property type="entry name" value="ATPase_NBD"/>
</dbReference>
<dbReference type="GO" id="GO:0051301">
    <property type="term" value="P:cell division"/>
    <property type="evidence" value="ECO:0007669"/>
    <property type="project" value="UniProtKB-KW"/>
</dbReference>
<keyword evidence="4" id="KW-1185">Reference proteome</keyword>
<evidence type="ECO:0000259" key="2">
    <source>
        <dbReference type="SMART" id="SM00842"/>
    </source>
</evidence>
<dbReference type="PANTHER" id="PTHR32432">
    <property type="entry name" value="CELL DIVISION PROTEIN FTSA-RELATED"/>
    <property type="match status" value="1"/>
</dbReference>
<gene>
    <name evidence="3" type="ORF">SYNTR_2148</name>
</gene>
<keyword evidence="1" id="KW-0694">RNA-binding</keyword>
<protein>
    <submittedName>
        <fullName evidence="3">Cell division protein FtsA, extended form</fullName>
    </submittedName>
</protein>
<dbReference type="PANTHER" id="PTHR32432:SF3">
    <property type="entry name" value="ETHANOLAMINE UTILIZATION PROTEIN EUTJ"/>
    <property type="match status" value="1"/>
</dbReference>
<dbReference type="RefSeq" id="WP_156204493.1">
    <property type="nucleotide sequence ID" value="NZ_CP046457.1"/>
</dbReference>
<dbReference type="InterPro" id="IPR003494">
    <property type="entry name" value="SHS2_FtsA"/>
</dbReference>
<evidence type="ECO:0000313" key="4">
    <source>
        <dbReference type="Proteomes" id="UP000426444"/>
    </source>
</evidence>
<dbReference type="GO" id="GO:0003723">
    <property type="term" value="F:RNA binding"/>
    <property type="evidence" value="ECO:0007669"/>
    <property type="project" value="UniProtKB-KW"/>
</dbReference>
<dbReference type="OrthoDB" id="9768127at2"/>
<dbReference type="Gene3D" id="3.30.420.40">
    <property type="match status" value="2"/>
</dbReference>
<dbReference type="KEGG" id="salq:SYNTR_2148"/>
<dbReference type="AlphaFoldDB" id="A0A6I6DE42"/>
<accession>A0A6I6DE42</accession>
<evidence type="ECO:0000256" key="1">
    <source>
        <dbReference type="PROSITE-ProRule" id="PRU00182"/>
    </source>
</evidence>
<proteinExistence type="predicted"/>
<keyword evidence="3" id="KW-0131">Cell cycle</keyword>
<reference evidence="4" key="1">
    <citation type="journal article" date="2019" name="Microbiology">
        <title>Complete Genome Sequence of an Uncultured Bacterium of the Candidate Phylum Bipolaricaulota.</title>
        <authorList>
            <person name="Kadnikov V.V."/>
            <person name="Mardanov A.V."/>
            <person name="Beletsky A.V."/>
            <person name="Frank Y.A."/>
            <person name="Karnachuk O.V."/>
            <person name="Ravin N.V."/>
        </authorList>
    </citation>
    <scope>NUCLEOTIDE SEQUENCE [LARGE SCALE GENOMIC DNA]</scope>
</reference>
<evidence type="ECO:0000313" key="3">
    <source>
        <dbReference type="EMBL" id="QGU00742.1"/>
    </source>
</evidence>
<organism evidence="3 4">
    <name type="scientific">Candidatus Syntrophocurvum alkaliphilum</name>
    <dbReference type="NCBI Taxonomy" id="2293317"/>
    <lineage>
        <taxon>Bacteria</taxon>
        <taxon>Bacillati</taxon>
        <taxon>Bacillota</taxon>
        <taxon>Clostridia</taxon>
        <taxon>Eubacteriales</taxon>
        <taxon>Syntrophomonadaceae</taxon>
        <taxon>Candidatus Syntrophocurvum</taxon>
    </lineage>
</organism>